<accession>A0AA36GV20</accession>
<evidence type="ECO:0000256" key="1">
    <source>
        <dbReference type="SAM" id="SignalP"/>
    </source>
</evidence>
<reference evidence="2" key="1">
    <citation type="submission" date="2023-07" db="EMBL/GenBank/DDBJ databases">
        <authorList>
            <consortium name="CYATHOMIX"/>
        </authorList>
    </citation>
    <scope>NUCLEOTIDE SEQUENCE</scope>
    <source>
        <strain evidence="2">N/A</strain>
    </source>
</reference>
<dbReference type="Proteomes" id="UP001176961">
    <property type="component" value="Unassembled WGS sequence"/>
</dbReference>
<feature type="signal peptide" evidence="1">
    <location>
        <begin position="1"/>
        <end position="15"/>
    </location>
</feature>
<organism evidence="2 3">
    <name type="scientific">Cylicocyclus nassatus</name>
    <name type="common">Nematode worm</name>
    <dbReference type="NCBI Taxonomy" id="53992"/>
    <lineage>
        <taxon>Eukaryota</taxon>
        <taxon>Metazoa</taxon>
        <taxon>Ecdysozoa</taxon>
        <taxon>Nematoda</taxon>
        <taxon>Chromadorea</taxon>
        <taxon>Rhabditida</taxon>
        <taxon>Rhabditina</taxon>
        <taxon>Rhabditomorpha</taxon>
        <taxon>Strongyloidea</taxon>
        <taxon>Strongylidae</taxon>
        <taxon>Cylicocyclus</taxon>
    </lineage>
</organism>
<dbReference type="EMBL" id="CATQJL010000223">
    <property type="protein sequence ID" value="CAJ0598695.1"/>
    <property type="molecule type" value="Genomic_DNA"/>
</dbReference>
<keyword evidence="1" id="KW-0732">Signal</keyword>
<comment type="caution">
    <text evidence="2">The sequence shown here is derived from an EMBL/GenBank/DDBJ whole genome shotgun (WGS) entry which is preliminary data.</text>
</comment>
<evidence type="ECO:0000313" key="3">
    <source>
        <dbReference type="Proteomes" id="UP001176961"/>
    </source>
</evidence>
<name>A0AA36GV20_CYLNA</name>
<sequence length="208" mass="23964">MYFAVFSALLCISSGAPFIGQTLLDAQLAATTPQEEQHEYPAPQENSESVVLEPPLIKRGIDPLSIPRLIREPPLKRIDPFSIPRLIREPPLKRGEKRDSYVYPLTSSQLDRIPLREPPLKRGYYEDEEQNPSQDPTEYGASYMQNQQDDDWQTSAVRTSKQPTESLRKNIYEYLASIRRQLPPSILQIPTRQMRSSTGPRSPMRLWR</sequence>
<keyword evidence="3" id="KW-1185">Reference proteome</keyword>
<evidence type="ECO:0000313" key="2">
    <source>
        <dbReference type="EMBL" id="CAJ0598695.1"/>
    </source>
</evidence>
<protein>
    <submittedName>
        <fullName evidence="2">Uncharacterized protein</fullName>
    </submittedName>
</protein>
<dbReference type="AlphaFoldDB" id="A0AA36GV20"/>
<gene>
    <name evidence="2" type="ORF">CYNAS_LOCUS10678</name>
</gene>
<feature type="chain" id="PRO_5041279952" evidence="1">
    <location>
        <begin position="16"/>
        <end position="208"/>
    </location>
</feature>
<proteinExistence type="predicted"/>